<evidence type="ECO:0000313" key="1">
    <source>
        <dbReference type="EMBL" id="KAG8053100.1"/>
    </source>
</evidence>
<name>A0A8J5V7N9_ZIZPA</name>
<reference evidence="1" key="2">
    <citation type="submission" date="2021-02" db="EMBL/GenBank/DDBJ databases">
        <authorList>
            <person name="Kimball J.A."/>
            <person name="Haas M.W."/>
            <person name="Macchietto M."/>
            <person name="Kono T."/>
            <person name="Duquette J."/>
            <person name="Shao M."/>
        </authorList>
    </citation>
    <scope>NUCLEOTIDE SEQUENCE</scope>
    <source>
        <tissue evidence="1">Fresh leaf tissue</tissue>
    </source>
</reference>
<dbReference type="Proteomes" id="UP000729402">
    <property type="component" value="Unassembled WGS sequence"/>
</dbReference>
<evidence type="ECO:0000313" key="2">
    <source>
        <dbReference type="Proteomes" id="UP000729402"/>
    </source>
</evidence>
<proteinExistence type="predicted"/>
<organism evidence="1 2">
    <name type="scientific">Zizania palustris</name>
    <name type="common">Northern wild rice</name>
    <dbReference type="NCBI Taxonomy" id="103762"/>
    <lineage>
        <taxon>Eukaryota</taxon>
        <taxon>Viridiplantae</taxon>
        <taxon>Streptophyta</taxon>
        <taxon>Embryophyta</taxon>
        <taxon>Tracheophyta</taxon>
        <taxon>Spermatophyta</taxon>
        <taxon>Magnoliopsida</taxon>
        <taxon>Liliopsida</taxon>
        <taxon>Poales</taxon>
        <taxon>Poaceae</taxon>
        <taxon>BOP clade</taxon>
        <taxon>Oryzoideae</taxon>
        <taxon>Oryzeae</taxon>
        <taxon>Zizaniinae</taxon>
        <taxon>Zizania</taxon>
    </lineage>
</organism>
<sequence>MENHRSQVFKEADQIESNNEIMQITYLPVMKHINKLLHKRLSGKSVSGHQVQEHHAVVLVALLLSCSFMVSSAARFLEGYPLYPVVSELPHQADRSAVEGSATAGGIGGSGGDERLRGVGRRRWRGVSWRIWAKCRES</sequence>
<keyword evidence="2" id="KW-1185">Reference proteome</keyword>
<comment type="caution">
    <text evidence="1">The sequence shown here is derived from an EMBL/GenBank/DDBJ whole genome shotgun (WGS) entry which is preliminary data.</text>
</comment>
<gene>
    <name evidence="1" type="ORF">GUJ93_ZPchr0001g32993</name>
</gene>
<dbReference type="EMBL" id="JAAALK010000288">
    <property type="protein sequence ID" value="KAG8053100.1"/>
    <property type="molecule type" value="Genomic_DNA"/>
</dbReference>
<reference evidence="1" key="1">
    <citation type="journal article" date="2021" name="bioRxiv">
        <title>Whole Genome Assembly and Annotation of Northern Wild Rice, Zizania palustris L., Supports a Whole Genome Duplication in the Zizania Genus.</title>
        <authorList>
            <person name="Haas M."/>
            <person name="Kono T."/>
            <person name="Macchietto M."/>
            <person name="Millas R."/>
            <person name="McGilp L."/>
            <person name="Shao M."/>
            <person name="Duquette J."/>
            <person name="Hirsch C.N."/>
            <person name="Kimball J."/>
        </authorList>
    </citation>
    <scope>NUCLEOTIDE SEQUENCE</scope>
    <source>
        <tissue evidence="1">Fresh leaf tissue</tissue>
    </source>
</reference>
<protein>
    <submittedName>
        <fullName evidence="1">Uncharacterized protein</fullName>
    </submittedName>
</protein>
<accession>A0A8J5V7N9</accession>
<dbReference type="AlphaFoldDB" id="A0A8J5V7N9"/>